<dbReference type="InterPro" id="IPR004013">
    <property type="entry name" value="PHP_dom"/>
</dbReference>
<dbReference type="Pfam" id="PF02811">
    <property type="entry name" value="PHP"/>
    <property type="match status" value="1"/>
</dbReference>
<sequence>MTADLHTHSRYSDGTQSPADLLAEAAASGLAVVGLTDHDTTAGWEPAARAAASLDIGLLRGMEVSCRWEGISVHMLCYLHSPEGAEITETIDEARRARVVRSRTIAERIAEDHPITWEDVLEIAGPNATIGRPHIADALVRAGVVADRTEAFGAILSSSGRYYVPLPVISPLDAVRMIHEAGGAAVFAHPRASARGRVVPERGMREIIAAGLDGLEVDHRDNPAHERAWLRRVAADAGLLVTGSSDFHGTGKPNRLGENTTARDQLLRLVERTDGVPALGV</sequence>
<name>A0ABP5HZ17_9MICO</name>
<dbReference type="SMART" id="SM00481">
    <property type="entry name" value="POLIIIAc"/>
    <property type="match status" value="1"/>
</dbReference>
<dbReference type="EMBL" id="BAAAPZ010000002">
    <property type="protein sequence ID" value="GAA2088285.1"/>
    <property type="molecule type" value="Genomic_DNA"/>
</dbReference>
<dbReference type="Gene3D" id="3.20.20.140">
    <property type="entry name" value="Metal-dependent hydrolases"/>
    <property type="match status" value="1"/>
</dbReference>
<dbReference type="SUPFAM" id="SSF89550">
    <property type="entry name" value="PHP domain-like"/>
    <property type="match status" value="1"/>
</dbReference>
<protein>
    <submittedName>
        <fullName evidence="2">PHP domain-containing protein</fullName>
    </submittedName>
</protein>
<dbReference type="PANTHER" id="PTHR42924:SF3">
    <property type="entry name" value="POLYMERASE_HISTIDINOL PHOSPHATASE N-TERMINAL DOMAIN-CONTAINING PROTEIN"/>
    <property type="match status" value="1"/>
</dbReference>
<proteinExistence type="predicted"/>
<accession>A0ABP5HZ17</accession>
<gene>
    <name evidence="2" type="ORF">GCM10009823_03250</name>
</gene>
<dbReference type="Gene3D" id="1.10.150.650">
    <property type="match status" value="1"/>
</dbReference>
<comment type="caution">
    <text evidence="2">The sequence shown here is derived from an EMBL/GenBank/DDBJ whole genome shotgun (WGS) entry which is preliminary data.</text>
</comment>
<dbReference type="PANTHER" id="PTHR42924">
    <property type="entry name" value="EXONUCLEASE"/>
    <property type="match status" value="1"/>
</dbReference>
<evidence type="ECO:0000313" key="2">
    <source>
        <dbReference type="EMBL" id="GAA2088285.1"/>
    </source>
</evidence>
<dbReference type="RefSeq" id="WP_344334610.1">
    <property type="nucleotide sequence ID" value="NZ_BAAAPZ010000002.1"/>
</dbReference>
<evidence type="ECO:0000313" key="3">
    <source>
        <dbReference type="Proteomes" id="UP001500984"/>
    </source>
</evidence>
<dbReference type="InterPro" id="IPR016195">
    <property type="entry name" value="Pol/histidinol_Pase-like"/>
</dbReference>
<dbReference type="Proteomes" id="UP001500984">
    <property type="component" value="Unassembled WGS sequence"/>
</dbReference>
<reference evidence="3" key="1">
    <citation type="journal article" date="2019" name="Int. J. Syst. Evol. Microbiol.">
        <title>The Global Catalogue of Microorganisms (GCM) 10K type strain sequencing project: providing services to taxonomists for standard genome sequencing and annotation.</title>
        <authorList>
            <consortium name="The Broad Institute Genomics Platform"/>
            <consortium name="The Broad Institute Genome Sequencing Center for Infectious Disease"/>
            <person name="Wu L."/>
            <person name="Ma J."/>
        </authorList>
    </citation>
    <scope>NUCLEOTIDE SEQUENCE [LARGE SCALE GENOMIC DNA]</scope>
    <source>
        <strain evidence="3">JCM 15900</strain>
    </source>
</reference>
<dbReference type="InterPro" id="IPR003141">
    <property type="entry name" value="Pol/His_phosphatase_N"/>
</dbReference>
<evidence type="ECO:0000259" key="1">
    <source>
        <dbReference type="SMART" id="SM00481"/>
    </source>
</evidence>
<feature type="domain" description="Polymerase/histidinol phosphatase N-terminal" evidence="1">
    <location>
        <begin position="3"/>
        <end position="68"/>
    </location>
</feature>
<keyword evidence="3" id="KW-1185">Reference proteome</keyword>
<dbReference type="InterPro" id="IPR052018">
    <property type="entry name" value="PHP_domain"/>
</dbReference>
<organism evidence="2 3">
    <name type="scientific">Brevibacterium salitolerans</name>
    <dbReference type="NCBI Taxonomy" id="1403566"/>
    <lineage>
        <taxon>Bacteria</taxon>
        <taxon>Bacillati</taxon>
        <taxon>Actinomycetota</taxon>
        <taxon>Actinomycetes</taxon>
        <taxon>Micrococcales</taxon>
        <taxon>Brevibacteriaceae</taxon>
        <taxon>Brevibacterium</taxon>
    </lineage>
</organism>
<dbReference type="CDD" id="cd07438">
    <property type="entry name" value="PHP_HisPPase_AMP"/>
    <property type="match status" value="1"/>
</dbReference>